<dbReference type="RefSeq" id="WP_055223663.1">
    <property type="nucleotide sequence ID" value="NZ_BLYL01000019.1"/>
</dbReference>
<gene>
    <name evidence="3" type="ORF">COEU31_25560</name>
</gene>
<evidence type="ECO:0000313" key="4">
    <source>
        <dbReference type="Proteomes" id="UP000660047"/>
    </source>
</evidence>
<dbReference type="InterPro" id="IPR003343">
    <property type="entry name" value="Big_2"/>
</dbReference>
<dbReference type="Proteomes" id="UP000660047">
    <property type="component" value="Unassembled WGS sequence"/>
</dbReference>
<feature type="chain" id="PRO_5042523475" description="BIG2 domain-containing protein" evidence="1">
    <location>
        <begin position="36"/>
        <end position="432"/>
    </location>
</feature>
<organism evidence="3 4">
    <name type="scientific">Coprococcus eutactus</name>
    <dbReference type="NCBI Taxonomy" id="33043"/>
    <lineage>
        <taxon>Bacteria</taxon>
        <taxon>Bacillati</taxon>
        <taxon>Bacillota</taxon>
        <taxon>Clostridia</taxon>
        <taxon>Lachnospirales</taxon>
        <taxon>Lachnospiraceae</taxon>
        <taxon>Coprococcus</taxon>
    </lineage>
</organism>
<comment type="caution">
    <text evidence="3">The sequence shown here is derived from an EMBL/GenBank/DDBJ whole genome shotgun (WGS) entry which is preliminary data.</text>
</comment>
<feature type="signal peptide" evidence="1">
    <location>
        <begin position="1"/>
        <end position="35"/>
    </location>
</feature>
<dbReference type="InterPro" id="IPR014044">
    <property type="entry name" value="CAP_dom"/>
</dbReference>
<dbReference type="InterPro" id="IPR035940">
    <property type="entry name" value="CAP_sf"/>
</dbReference>
<keyword evidence="1" id="KW-0732">Signal</keyword>
<evidence type="ECO:0000259" key="2">
    <source>
        <dbReference type="SMART" id="SM00635"/>
    </source>
</evidence>
<accession>A0AAI9NZT5</accession>
<dbReference type="SUPFAM" id="SSF49373">
    <property type="entry name" value="Invasin/intimin cell-adhesion fragments"/>
    <property type="match status" value="1"/>
</dbReference>
<dbReference type="EMBL" id="BLYL01000019">
    <property type="protein sequence ID" value="GFO95510.1"/>
    <property type="molecule type" value="Genomic_DNA"/>
</dbReference>
<feature type="domain" description="BIG2" evidence="2">
    <location>
        <begin position="235"/>
        <end position="317"/>
    </location>
</feature>
<dbReference type="Pfam" id="PF00188">
    <property type="entry name" value="CAP"/>
    <property type="match status" value="1"/>
</dbReference>
<protein>
    <recommendedName>
        <fullName evidence="2">BIG2 domain-containing protein</fullName>
    </recommendedName>
</protein>
<proteinExistence type="predicted"/>
<reference evidence="3" key="1">
    <citation type="submission" date="2020-06" db="EMBL/GenBank/DDBJ databases">
        <title>Characterization of fructooligosaccharide metabolism and fructooligosaccharide-degrading enzymes in human commensal butyrate producers.</title>
        <authorList>
            <person name="Tanno H."/>
            <person name="Fujii T."/>
            <person name="Hirano K."/>
            <person name="Maeno S."/>
            <person name="Tonozuka T."/>
            <person name="Sakamoto M."/>
            <person name="Ohkuma M."/>
            <person name="Tochio T."/>
            <person name="Endo A."/>
        </authorList>
    </citation>
    <scope>NUCLEOTIDE SEQUENCE</scope>
    <source>
        <strain evidence="3">JCM 31265</strain>
    </source>
</reference>
<evidence type="ECO:0000256" key="1">
    <source>
        <dbReference type="SAM" id="SignalP"/>
    </source>
</evidence>
<name>A0AAI9NZT5_9FIRM</name>
<dbReference type="InterPro" id="IPR008964">
    <property type="entry name" value="Invasin/intimin_cell_adhesion"/>
</dbReference>
<dbReference type="SMART" id="SM00635">
    <property type="entry name" value="BID_2"/>
    <property type="match status" value="1"/>
</dbReference>
<dbReference type="Pfam" id="PF02368">
    <property type="entry name" value="Big_2"/>
    <property type="match status" value="1"/>
</dbReference>
<dbReference type="AlphaFoldDB" id="A0AAI9NZT5"/>
<dbReference type="Gene3D" id="3.40.33.10">
    <property type="entry name" value="CAP"/>
    <property type="match status" value="1"/>
</dbReference>
<sequence>MGVQKKKLLHRIMALAIAVAVGLSVIVPGGTSAEAATIPADVTKPSANCVFIAMKGKYVSEASAAVKRINQIRYEACKQGVKIDGRKLTLDDYVPIKWSAGLEKIARIRAAEASVTMYHSRLNGKSVFDFKYPGNGWPTSEVLAWNWSESMLMGIEQWYSEKDAYVKGTPGAVTGHYTSMINPANRYVGVGTFINKNASYPNTTAAQFMGSGSQAETMAKSTGESDVTVEVQKDNITSVKMTGNKSVQEGQKVTLTLKAVLGQYGSTSYKVLAGAKWKTSNSAIAKVSPTGVVTGLRKGTVKITATVGSRSASYTVTVTGKCAHVYSGKVVKTATTRSDGKVLHTCRKCGQKKYIVVKKIKSVTLSQTRYKYDGKTKTPKVTVKDSNGKIISSKYYKVTYPKARKKAGTYTVKIKFSGRYKGTVSKKYRIVK</sequence>
<dbReference type="SUPFAM" id="SSF55797">
    <property type="entry name" value="PR-1-like"/>
    <property type="match status" value="1"/>
</dbReference>
<evidence type="ECO:0000313" key="3">
    <source>
        <dbReference type="EMBL" id="GFO95510.1"/>
    </source>
</evidence>
<dbReference type="Gene3D" id="2.60.40.1080">
    <property type="match status" value="1"/>
</dbReference>